<organism evidence="6 7">
    <name type="scientific">Nocardioides conyzicola</name>
    <dbReference type="NCBI Taxonomy" id="1651781"/>
    <lineage>
        <taxon>Bacteria</taxon>
        <taxon>Bacillati</taxon>
        <taxon>Actinomycetota</taxon>
        <taxon>Actinomycetes</taxon>
        <taxon>Propionibacteriales</taxon>
        <taxon>Nocardioidaceae</taxon>
        <taxon>Nocardioides</taxon>
    </lineage>
</organism>
<keyword evidence="3" id="KW-0378">Hydrolase</keyword>
<keyword evidence="2" id="KW-0479">Metal-binding</keyword>
<feature type="domain" description="Peptidase metallopeptidase" evidence="5">
    <location>
        <begin position="184"/>
        <end position="360"/>
    </location>
</feature>
<dbReference type="InterPro" id="IPR024079">
    <property type="entry name" value="MetalloPept_cat_dom_sf"/>
</dbReference>
<sequence>MLISRAGRRPLTIVLAVVLVATQLAAWPRSVDAHDGVRLRTTAPIVVTAPKKVTVGGRIAFVGDVVVKRKKPRPVAVAERSGGRWRVVGRATSKANGTFTVRVAAGTATGSRVFRAQAAAAHGLAAVRTGAVRVTVTKKPVSTGTEIPGTDEYDAAEALPASYDAVGPKGDWSYLFVDQHGDEQSVRWDPCPVIRWRYNAAGQEYAARADVTRAIAKISGVTGLKFKYVGSTGFRYVGQADPDFPHNADLFVSWASEKQYGQLAGGVVGTGGGLATSAGAGALDVDWRMDVGYLTLDSGAPQIARGFDGSGWGQIMMHEVLHALGLGHAQTSQQLMAPVADDDNYQFGAGDITGMHRIGLRSTDSC</sequence>
<name>A0ABP8Y2Z9_9ACTN</name>
<keyword evidence="1" id="KW-0645">Protease</keyword>
<comment type="caution">
    <text evidence="6">The sequence shown here is derived from an EMBL/GenBank/DDBJ whole genome shotgun (WGS) entry which is preliminary data.</text>
</comment>
<gene>
    <name evidence="6" type="ORF">GCM10023349_43050</name>
</gene>
<dbReference type="SMART" id="SM00235">
    <property type="entry name" value="ZnMc"/>
    <property type="match status" value="1"/>
</dbReference>
<proteinExistence type="predicted"/>
<dbReference type="RefSeq" id="WP_345523747.1">
    <property type="nucleotide sequence ID" value="NZ_BAABKM010000004.1"/>
</dbReference>
<dbReference type="Pfam" id="PF00413">
    <property type="entry name" value="Peptidase_M10"/>
    <property type="match status" value="1"/>
</dbReference>
<keyword evidence="7" id="KW-1185">Reference proteome</keyword>
<dbReference type="InterPro" id="IPR001818">
    <property type="entry name" value="Pept_M10_metallopeptidase"/>
</dbReference>
<dbReference type="Gene3D" id="3.40.390.10">
    <property type="entry name" value="Collagenase (Catalytic Domain)"/>
    <property type="match status" value="1"/>
</dbReference>
<evidence type="ECO:0000259" key="5">
    <source>
        <dbReference type="SMART" id="SM00235"/>
    </source>
</evidence>
<evidence type="ECO:0000256" key="3">
    <source>
        <dbReference type="ARBA" id="ARBA00022801"/>
    </source>
</evidence>
<dbReference type="InterPro" id="IPR006026">
    <property type="entry name" value="Peptidase_Metallo"/>
</dbReference>
<accession>A0ABP8Y2Z9</accession>
<evidence type="ECO:0000256" key="2">
    <source>
        <dbReference type="ARBA" id="ARBA00022723"/>
    </source>
</evidence>
<protein>
    <recommendedName>
        <fullName evidence="5">Peptidase metallopeptidase domain-containing protein</fullName>
    </recommendedName>
</protein>
<dbReference type="EMBL" id="BAABKM010000004">
    <property type="protein sequence ID" value="GAA4718450.1"/>
    <property type="molecule type" value="Genomic_DNA"/>
</dbReference>
<dbReference type="Proteomes" id="UP001499974">
    <property type="component" value="Unassembled WGS sequence"/>
</dbReference>
<evidence type="ECO:0000256" key="4">
    <source>
        <dbReference type="ARBA" id="ARBA00022833"/>
    </source>
</evidence>
<evidence type="ECO:0000256" key="1">
    <source>
        <dbReference type="ARBA" id="ARBA00022670"/>
    </source>
</evidence>
<evidence type="ECO:0000313" key="7">
    <source>
        <dbReference type="Proteomes" id="UP001499974"/>
    </source>
</evidence>
<evidence type="ECO:0000313" key="6">
    <source>
        <dbReference type="EMBL" id="GAA4718450.1"/>
    </source>
</evidence>
<dbReference type="SUPFAM" id="SSF55486">
    <property type="entry name" value="Metalloproteases ('zincins'), catalytic domain"/>
    <property type="match status" value="1"/>
</dbReference>
<keyword evidence="4" id="KW-0862">Zinc</keyword>
<reference evidence="7" key="1">
    <citation type="journal article" date="2019" name="Int. J. Syst. Evol. Microbiol.">
        <title>The Global Catalogue of Microorganisms (GCM) 10K type strain sequencing project: providing services to taxonomists for standard genome sequencing and annotation.</title>
        <authorList>
            <consortium name="The Broad Institute Genomics Platform"/>
            <consortium name="The Broad Institute Genome Sequencing Center for Infectious Disease"/>
            <person name="Wu L."/>
            <person name="Ma J."/>
        </authorList>
    </citation>
    <scope>NUCLEOTIDE SEQUENCE [LARGE SCALE GENOMIC DNA]</scope>
    <source>
        <strain evidence="7">JCM 18531</strain>
    </source>
</reference>